<keyword evidence="1" id="KW-0472">Membrane</keyword>
<dbReference type="InterPro" id="IPR005532">
    <property type="entry name" value="SUMF_dom"/>
</dbReference>
<comment type="caution">
    <text evidence="3">The sequence shown here is derived from an EMBL/GenBank/DDBJ whole genome shotgun (WGS) entry which is preliminary data.</text>
</comment>
<dbReference type="EMBL" id="MFGO01000004">
    <property type="protein sequence ID" value="OGF41806.1"/>
    <property type="molecule type" value="Genomic_DNA"/>
</dbReference>
<evidence type="ECO:0000313" key="4">
    <source>
        <dbReference type="Proteomes" id="UP000177579"/>
    </source>
</evidence>
<evidence type="ECO:0000259" key="2">
    <source>
        <dbReference type="Pfam" id="PF03781"/>
    </source>
</evidence>
<name>A0A1F5TS50_9BACT</name>
<dbReference type="AlphaFoldDB" id="A0A1F5TS50"/>
<dbReference type="InterPro" id="IPR042095">
    <property type="entry name" value="SUMF_sf"/>
</dbReference>
<feature type="transmembrane region" description="Helical" evidence="1">
    <location>
        <begin position="12"/>
        <end position="29"/>
    </location>
</feature>
<sequence>MRRFVFKILKGFFIGIIAVIFVTIGIDAADHYDNFSESMVGRIVLGEKEGPCPAGMVFIPTENKGFCIDQYEASANDNCLYTNPSGQENSRNNIDQPDCFPVSKKNAMPWRFISQSQAITACAKAGKRLPTDEEWYLASLGTPDLSKDWKEQDCQVSKNWQYQPGPTGSGASCISSFGAYDMIGNVWEWVKGEIKDGKLNNTEMPRAGYISAVDIKGNPIETNINMVDFNFNHDYLWMKIDGVRGMARGGYWDNKEEAGIYSMYLVSPPTFAGTGVGFRCAK</sequence>
<keyword evidence="1" id="KW-0812">Transmembrane</keyword>
<keyword evidence="1" id="KW-1133">Transmembrane helix</keyword>
<evidence type="ECO:0000256" key="1">
    <source>
        <dbReference type="SAM" id="Phobius"/>
    </source>
</evidence>
<dbReference type="GO" id="GO:0120147">
    <property type="term" value="F:formylglycine-generating oxidase activity"/>
    <property type="evidence" value="ECO:0007669"/>
    <property type="project" value="TreeGrafter"/>
</dbReference>
<dbReference type="PANTHER" id="PTHR23150">
    <property type="entry name" value="SULFATASE MODIFYING FACTOR 1, 2"/>
    <property type="match status" value="1"/>
</dbReference>
<accession>A0A1F5TS50</accession>
<evidence type="ECO:0000313" key="3">
    <source>
        <dbReference type="EMBL" id="OGF41806.1"/>
    </source>
</evidence>
<dbReference type="Gene3D" id="3.90.1580.10">
    <property type="entry name" value="paralog of FGE (formylglycine-generating enzyme)"/>
    <property type="match status" value="1"/>
</dbReference>
<feature type="domain" description="Sulfatase-modifying factor enzyme-like" evidence="2">
    <location>
        <begin position="84"/>
        <end position="282"/>
    </location>
</feature>
<dbReference type="Pfam" id="PF03781">
    <property type="entry name" value="FGE-sulfatase"/>
    <property type="match status" value="1"/>
</dbReference>
<proteinExistence type="predicted"/>
<dbReference type="InterPro" id="IPR016187">
    <property type="entry name" value="CTDL_fold"/>
</dbReference>
<reference evidence="3 4" key="1">
    <citation type="journal article" date="2016" name="Nat. Commun.">
        <title>Thousands of microbial genomes shed light on interconnected biogeochemical processes in an aquifer system.</title>
        <authorList>
            <person name="Anantharaman K."/>
            <person name="Brown C.T."/>
            <person name="Hug L.A."/>
            <person name="Sharon I."/>
            <person name="Castelle C.J."/>
            <person name="Probst A.J."/>
            <person name="Thomas B.C."/>
            <person name="Singh A."/>
            <person name="Wilkins M.J."/>
            <person name="Karaoz U."/>
            <person name="Brodie E.L."/>
            <person name="Williams K.H."/>
            <person name="Hubbard S.S."/>
            <person name="Banfield J.F."/>
        </authorList>
    </citation>
    <scope>NUCLEOTIDE SEQUENCE [LARGE SCALE GENOMIC DNA]</scope>
</reference>
<organism evidence="3 4">
    <name type="scientific">Candidatus Falkowbacteria bacterium RIFOXYD2_FULL_34_120</name>
    <dbReference type="NCBI Taxonomy" id="1798007"/>
    <lineage>
        <taxon>Bacteria</taxon>
        <taxon>Candidatus Falkowiibacteriota</taxon>
    </lineage>
</organism>
<protein>
    <recommendedName>
        <fullName evidence="2">Sulfatase-modifying factor enzyme-like domain-containing protein</fullName>
    </recommendedName>
</protein>
<dbReference type="InterPro" id="IPR051043">
    <property type="entry name" value="Sulfatase_Mod_Factor_Kinase"/>
</dbReference>
<dbReference type="PANTHER" id="PTHR23150:SF19">
    <property type="entry name" value="FORMYLGLYCINE-GENERATING ENZYME"/>
    <property type="match status" value="1"/>
</dbReference>
<dbReference type="SUPFAM" id="SSF56436">
    <property type="entry name" value="C-type lectin-like"/>
    <property type="match status" value="1"/>
</dbReference>
<dbReference type="Proteomes" id="UP000177579">
    <property type="component" value="Unassembled WGS sequence"/>
</dbReference>
<gene>
    <name evidence="3" type="ORF">A2531_05250</name>
</gene>